<dbReference type="Proteomes" id="UP000030151">
    <property type="component" value="Unassembled WGS sequence"/>
</dbReference>
<protein>
    <submittedName>
        <fullName evidence="3">Uncharacterized protein</fullName>
    </submittedName>
</protein>
<evidence type="ECO:0000313" key="3">
    <source>
        <dbReference type="EMBL" id="EXV05200.1"/>
    </source>
</evidence>
<dbReference type="EMBL" id="JELW01000002">
    <property type="protein sequence ID" value="EXV05200.1"/>
    <property type="molecule type" value="Genomic_DNA"/>
</dbReference>
<evidence type="ECO:0000313" key="4">
    <source>
        <dbReference type="Proteomes" id="UP000030151"/>
    </source>
</evidence>
<feature type="region of interest" description="Disordered" evidence="1">
    <location>
        <begin position="166"/>
        <end position="228"/>
    </location>
</feature>
<name>A0A0A1V5S0_9HYPO</name>
<evidence type="ECO:0000256" key="2">
    <source>
        <dbReference type="SAM" id="Phobius"/>
    </source>
</evidence>
<gene>
    <name evidence="3" type="ORF">X797_002888</name>
</gene>
<dbReference type="HOGENOM" id="CLU_1001454_0_0_1"/>
<evidence type="ECO:0000256" key="1">
    <source>
        <dbReference type="SAM" id="MobiDB-lite"/>
    </source>
</evidence>
<keyword evidence="2" id="KW-0472">Membrane</keyword>
<feature type="transmembrane region" description="Helical" evidence="2">
    <location>
        <begin position="103"/>
        <end position="126"/>
    </location>
</feature>
<feature type="compositionally biased region" description="Polar residues" evidence="1">
    <location>
        <begin position="181"/>
        <end position="200"/>
    </location>
</feature>
<dbReference type="AlphaFoldDB" id="A0A0A1V5S0"/>
<comment type="caution">
    <text evidence="3">The sequence shown here is derived from an EMBL/GenBank/DDBJ whole genome shotgun (WGS) entry which is preliminary data.</text>
</comment>
<sequence>MTLLQQHAIEILLVTGGDRPSPVLRDEATPPPTPAPDNLLFRRTIPPGQTTGCGYVSGTQGTIDSYDGTTFCTEAQLPSCVVLSYAGSPYGGYSRLPSPPVGAIVGGVVGGVAGLALAVALAFFLIHRRKRPTGSSPQQPVVSGPMADQGFEGYTQEYFDQMHRGSVGKSSTAMTPGSVATPPTWQHGTNYYSELGTSTAPAPYDPSVPHEMPVSRPEREPQEMPERY</sequence>
<feature type="compositionally biased region" description="Basic and acidic residues" evidence="1">
    <location>
        <begin position="216"/>
        <end position="228"/>
    </location>
</feature>
<dbReference type="OrthoDB" id="4757494at2759"/>
<proteinExistence type="predicted"/>
<accession>A0A0A1V5S0</accession>
<reference evidence="3 4" key="1">
    <citation type="submission" date="2014-02" db="EMBL/GenBank/DDBJ databases">
        <title>The genome sequence of the entomopathogenic fungus Metarhizium robertsii ARSEF 2575.</title>
        <authorList>
            <person name="Giuliano Garisto Donzelli B."/>
            <person name="Roe B.A."/>
            <person name="Macmil S.L."/>
            <person name="Krasnoff S.B."/>
            <person name="Gibson D.M."/>
        </authorList>
    </citation>
    <scope>NUCLEOTIDE SEQUENCE [LARGE SCALE GENOMIC DNA]</scope>
    <source>
        <strain evidence="3 4">ARSEF 2575</strain>
    </source>
</reference>
<keyword evidence="2" id="KW-1133">Transmembrane helix</keyword>
<keyword evidence="2" id="KW-0812">Transmembrane</keyword>
<organism evidence="3 4">
    <name type="scientific">Metarhizium robertsii</name>
    <dbReference type="NCBI Taxonomy" id="568076"/>
    <lineage>
        <taxon>Eukaryota</taxon>
        <taxon>Fungi</taxon>
        <taxon>Dikarya</taxon>
        <taxon>Ascomycota</taxon>
        <taxon>Pezizomycotina</taxon>
        <taxon>Sordariomycetes</taxon>
        <taxon>Hypocreomycetidae</taxon>
        <taxon>Hypocreales</taxon>
        <taxon>Clavicipitaceae</taxon>
        <taxon>Metarhizium</taxon>
    </lineage>
</organism>